<gene>
    <name evidence="9" type="ORF">METZ01_LOCUS53968</name>
</gene>
<dbReference type="GO" id="GO:0055085">
    <property type="term" value="P:transmembrane transport"/>
    <property type="evidence" value="ECO:0007669"/>
    <property type="project" value="TreeGrafter"/>
</dbReference>
<evidence type="ECO:0000256" key="8">
    <source>
        <dbReference type="SAM" id="Phobius"/>
    </source>
</evidence>
<dbReference type="PANTHER" id="PTHR21716">
    <property type="entry name" value="TRANSMEMBRANE PROTEIN"/>
    <property type="match status" value="1"/>
</dbReference>
<evidence type="ECO:0000256" key="2">
    <source>
        <dbReference type="ARBA" id="ARBA00009773"/>
    </source>
</evidence>
<name>A0A381SC94_9ZZZZ</name>
<sequence length="337" mass="35653">MILVFAFLFTTVLLSSVDALEKRIRSRGLSVLIVTIGVLAGIGIFIGSFISQLSAQASDFSSRVDPTTLTTEFKNLGERFITALPGFAANMIPTGGDFASTLTGFVEAVVNNLASLAGAVGNFVLNAAMILIFTIILLAEYHGFRKSLVGYISNKYFEIGLRLIFNIEKSVSSYLRGQFLSAASVALMSVIGLGILNLSGANLTLIVFIGIIAGLANLIPLVGPFVGMVPAILIAFMNNIGNEVALSHLLFGAVPSPFFILDIILMFIIVQQIEGNLITPTLVGKSVGLHPMIVMIALIIGGTILGPLGMLFAVPATGVLKVIGQEVAFVRRNAHLL</sequence>
<feature type="transmembrane region" description="Helical" evidence="8">
    <location>
        <begin position="249"/>
        <end position="273"/>
    </location>
</feature>
<dbReference type="PANTHER" id="PTHR21716:SF53">
    <property type="entry name" value="PERMEASE PERM-RELATED"/>
    <property type="match status" value="1"/>
</dbReference>
<evidence type="ECO:0000313" key="9">
    <source>
        <dbReference type="EMBL" id="SVA01114.1"/>
    </source>
</evidence>
<evidence type="ECO:0008006" key="10">
    <source>
        <dbReference type="Google" id="ProtNLM"/>
    </source>
</evidence>
<dbReference type="EMBL" id="UINC01002871">
    <property type="protein sequence ID" value="SVA01114.1"/>
    <property type="molecule type" value="Genomic_DNA"/>
</dbReference>
<feature type="transmembrane region" description="Helical" evidence="8">
    <location>
        <begin position="29"/>
        <end position="55"/>
    </location>
</feature>
<keyword evidence="5 8" id="KW-0812">Transmembrane</keyword>
<keyword evidence="7 8" id="KW-0472">Membrane</keyword>
<keyword evidence="6 8" id="KW-1133">Transmembrane helix</keyword>
<feature type="transmembrane region" description="Helical" evidence="8">
    <location>
        <begin position="293"/>
        <end position="314"/>
    </location>
</feature>
<evidence type="ECO:0000256" key="5">
    <source>
        <dbReference type="ARBA" id="ARBA00022692"/>
    </source>
</evidence>
<evidence type="ECO:0000256" key="6">
    <source>
        <dbReference type="ARBA" id="ARBA00022989"/>
    </source>
</evidence>
<dbReference type="GO" id="GO:0005886">
    <property type="term" value="C:plasma membrane"/>
    <property type="evidence" value="ECO:0007669"/>
    <property type="project" value="UniProtKB-SubCell"/>
</dbReference>
<dbReference type="InterPro" id="IPR002549">
    <property type="entry name" value="AI-2E-like"/>
</dbReference>
<feature type="transmembrane region" description="Helical" evidence="8">
    <location>
        <begin position="179"/>
        <end position="199"/>
    </location>
</feature>
<dbReference type="Pfam" id="PF01594">
    <property type="entry name" value="AI-2E_transport"/>
    <property type="match status" value="1"/>
</dbReference>
<proteinExistence type="inferred from homology"/>
<evidence type="ECO:0000256" key="4">
    <source>
        <dbReference type="ARBA" id="ARBA00022475"/>
    </source>
</evidence>
<evidence type="ECO:0000256" key="3">
    <source>
        <dbReference type="ARBA" id="ARBA00022448"/>
    </source>
</evidence>
<evidence type="ECO:0000256" key="7">
    <source>
        <dbReference type="ARBA" id="ARBA00023136"/>
    </source>
</evidence>
<feature type="transmembrane region" description="Helical" evidence="8">
    <location>
        <begin position="205"/>
        <end position="237"/>
    </location>
</feature>
<comment type="subcellular location">
    <subcellularLocation>
        <location evidence="1">Cell membrane</location>
        <topology evidence="1">Multi-pass membrane protein</topology>
    </subcellularLocation>
</comment>
<evidence type="ECO:0000256" key="1">
    <source>
        <dbReference type="ARBA" id="ARBA00004651"/>
    </source>
</evidence>
<comment type="similarity">
    <text evidence="2">Belongs to the autoinducer-2 exporter (AI-2E) (TC 2.A.86) family.</text>
</comment>
<feature type="transmembrane region" description="Helical" evidence="8">
    <location>
        <begin position="113"/>
        <end position="138"/>
    </location>
</feature>
<protein>
    <recommendedName>
        <fullName evidence="10">AI-2E family transporter</fullName>
    </recommendedName>
</protein>
<keyword evidence="4" id="KW-1003">Cell membrane</keyword>
<organism evidence="9">
    <name type="scientific">marine metagenome</name>
    <dbReference type="NCBI Taxonomy" id="408172"/>
    <lineage>
        <taxon>unclassified sequences</taxon>
        <taxon>metagenomes</taxon>
        <taxon>ecological metagenomes</taxon>
    </lineage>
</organism>
<keyword evidence="3" id="KW-0813">Transport</keyword>
<reference evidence="9" key="1">
    <citation type="submission" date="2018-05" db="EMBL/GenBank/DDBJ databases">
        <authorList>
            <person name="Lanie J.A."/>
            <person name="Ng W.-L."/>
            <person name="Kazmierczak K.M."/>
            <person name="Andrzejewski T.M."/>
            <person name="Davidsen T.M."/>
            <person name="Wayne K.J."/>
            <person name="Tettelin H."/>
            <person name="Glass J.I."/>
            <person name="Rusch D."/>
            <person name="Podicherti R."/>
            <person name="Tsui H.-C.T."/>
            <person name="Winkler M.E."/>
        </authorList>
    </citation>
    <scope>NUCLEOTIDE SEQUENCE</scope>
</reference>
<dbReference type="AlphaFoldDB" id="A0A381SC94"/>
<accession>A0A381SC94</accession>